<dbReference type="AlphaFoldDB" id="A0A0C9TST8"/>
<evidence type="ECO:0000256" key="1">
    <source>
        <dbReference type="SAM" id="MobiDB-lite"/>
    </source>
</evidence>
<dbReference type="HOGENOM" id="CLU_139891_0_0_1"/>
<feature type="compositionally biased region" description="Polar residues" evidence="1">
    <location>
        <begin position="186"/>
        <end position="200"/>
    </location>
</feature>
<dbReference type="OrthoDB" id="2692126at2759"/>
<reference evidence="3" key="2">
    <citation type="submission" date="2015-01" db="EMBL/GenBank/DDBJ databases">
        <title>Evolutionary Origins and Diversification of the Mycorrhizal Mutualists.</title>
        <authorList>
            <consortium name="DOE Joint Genome Institute"/>
            <consortium name="Mycorrhizal Genomics Consortium"/>
            <person name="Kohler A."/>
            <person name="Kuo A."/>
            <person name="Nagy L.G."/>
            <person name="Floudas D."/>
            <person name="Copeland A."/>
            <person name="Barry K.W."/>
            <person name="Cichocki N."/>
            <person name="Veneault-Fourrey C."/>
            <person name="LaButti K."/>
            <person name="Lindquist E.A."/>
            <person name="Lipzen A."/>
            <person name="Lundell T."/>
            <person name="Morin E."/>
            <person name="Murat C."/>
            <person name="Riley R."/>
            <person name="Ohm R."/>
            <person name="Sun H."/>
            <person name="Tunlid A."/>
            <person name="Henrissat B."/>
            <person name="Grigoriev I.V."/>
            <person name="Hibbett D.S."/>
            <person name="Martin F."/>
        </authorList>
    </citation>
    <scope>NUCLEOTIDE SEQUENCE [LARGE SCALE GENOMIC DNA]</scope>
    <source>
        <strain evidence="3">ATCC 200175</strain>
    </source>
</reference>
<dbReference type="EMBL" id="KN819411">
    <property type="protein sequence ID" value="KIJ10256.1"/>
    <property type="molecule type" value="Genomic_DNA"/>
</dbReference>
<name>A0A0C9TST8_PAXIN</name>
<evidence type="ECO:0000313" key="3">
    <source>
        <dbReference type="Proteomes" id="UP000053647"/>
    </source>
</evidence>
<reference evidence="2 3" key="1">
    <citation type="submission" date="2014-06" db="EMBL/GenBank/DDBJ databases">
        <authorList>
            <consortium name="DOE Joint Genome Institute"/>
            <person name="Kuo A."/>
            <person name="Kohler A."/>
            <person name="Nagy L.G."/>
            <person name="Floudas D."/>
            <person name="Copeland A."/>
            <person name="Barry K.W."/>
            <person name="Cichocki N."/>
            <person name="Veneault-Fourrey C."/>
            <person name="LaButti K."/>
            <person name="Lindquist E.A."/>
            <person name="Lipzen A."/>
            <person name="Lundell T."/>
            <person name="Morin E."/>
            <person name="Murat C."/>
            <person name="Sun H."/>
            <person name="Tunlid A."/>
            <person name="Henrissat B."/>
            <person name="Grigoriev I.V."/>
            <person name="Hibbett D.S."/>
            <person name="Martin F."/>
            <person name="Nordberg H.P."/>
            <person name="Cantor M.N."/>
            <person name="Hua S.X."/>
        </authorList>
    </citation>
    <scope>NUCLEOTIDE SEQUENCE [LARGE SCALE GENOMIC DNA]</scope>
    <source>
        <strain evidence="2 3">ATCC 200175</strain>
    </source>
</reference>
<organism evidence="2 3">
    <name type="scientific">Paxillus involutus ATCC 200175</name>
    <dbReference type="NCBI Taxonomy" id="664439"/>
    <lineage>
        <taxon>Eukaryota</taxon>
        <taxon>Fungi</taxon>
        <taxon>Dikarya</taxon>
        <taxon>Basidiomycota</taxon>
        <taxon>Agaricomycotina</taxon>
        <taxon>Agaricomycetes</taxon>
        <taxon>Agaricomycetidae</taxon>
        <taxon>Boletales</taxon>
        <taxon>Paxilineae</taxon>
        <taxon>Paxillaceae</taxon>
        <taxon>Paxillus</taxon>
    </lineage>
</organism>
<protein>
    <recommendedName>
        <fullName evidence="4">CCHC-type domain-containing protein</fullName>
    </recommendedName>
</protein>
<feature type="region of interest" description="Disordered" evidence="1">
    <location>
        <begin position="179"/>
        <end position="200"/>
    </location>
</feature>
<sequence length="200" mass="22568">MPSQSPRCVECIFSDQGALIEWYLRALHPSLSTQIFHMEKAPTTLEGWITKAKYFNVQNKRIKSLKQGRPFFNNFSSNSSCRHDPNAMDVDAVRLSPSQRADYMKKGLCFVCGKQGHRSTDHKKGKVPSDNSLTPKVRKAEIPAPTPSDPISIYTVELKKNISQKEILNVLKTCFAENEEEEGTNDEQVSVSRISLESSF</sequence>
<dbReference type="Proteomes" id="UP000053647">
    <property type="component" value="Unassembled WGS sequence"/>
</dbReference>
<keyword evidence="3" id="KW-1185">Reference proteome</keyword>
<proteinExistence type="predicted"/>
<gene>
    <name evidence="2" type="ORF">PAXINDRAFT_16702</name>
</gene>
<accession>A0A0C9TST8</accession>
<evidence type="ECO:0000313" key="2">
    <source>
        <dbReference type="EMBL" id="KIJ10256.1"/>
    </source>
</evidence>
<evidence type="ECO:0008006" key="4">
    <source>
        <dbReference type="Google" id="ProtNLM"/>
    </source>
</evidence>